<comment type="caution">
    <text evidence="5">The sequence shown here is derived from an EMBL/GenBank/DDBJ whole genome shotgun (WGS) entry which is preliminary data.</text>
</comment>
<keyword evidence="4" id="KW-0539">Nucleus</keyword>
<evidence type="ECO:0000256" key="2">
    <source>
        <dbReference type="ARBA" id="ARBA00023125"/>
    </source>
</evidence>
<dbReference type="InterPro" id="IPR021858">
    <property type="entry name" value="Fun_TF"/>
</dbReference>
<keyword evidence="3" id="KW-0804">Transcription</keyword>
<gene>
    <name evidence="5" type="ORF">H2200_010312</name>
</gene>
<evidence type="ECO:0000313" key="6">
    <source>
        <dbReference type="Proteomes" id="UP001172673"/>
    </source>
</evidence>
<dbReference type="InterPro" id="IPR050675">
    <property type="entry name" value="OAF3"/>
</dbReference>
<accession>A0AA38X174</accession>
<evidence type="ECO:0000256" key="1">
    <source>
        <dbReference type="ARBA" id="ARBA00023015"/>
    </source>
</evidence>
<sequence length="713" mass="79480">MSWLTNGPRNESVEVILLEDAQPAAGAMSTVGVACEGFSTELKWMAEDRATQPVRRQLYNENSMASTSTAMTTKIASHDLTASLSSIDSRFKDASNPQNPAVGPFGVIDFRAPSYEPPTAAVSEQISAEKQMPTFGEGSLESPSTEGILSNPNDFLDWADLLALDYDDDLSFLAVTSPELPSLPAQRDLLHEDDIQPRRGAHATPSPPGLIDLESPATQELLRYFRYQVIPRFSAIPIGHKSPWKILNAAAAVQTLAEATYLGDNQIKHANLANLYAILAISAHTRACDPANSEYPSEYWQQLSDQACTQAKSHLQRSLKSETQGIGKCKYKDQLMMIIAMAAFAFLTAQQSEARCYMVDAERLLRIRGLAKRNISRKARMLHHVYTWLRIVGESTYVLHDYQSSEANIEKLFAKHSKSTRELHRNFSASRSGLNARLDDFLRLDEVQGDSDTDLDGQKDRETGLVDIHLEDLREDAESMYLQIYGVPETWLTLVSQTTRLANVLDTIALSGKPRNSHLMESLDRRIERLENMVCSLASTSPHRSTSAEADEIDTEGSNSSQKAIECMIRALKAALVIFFYRRIRNVNPWILQVHVDEVIQALHDFDEALETQDISGPGTIWPAFMAGCEAVTEARRTKLTQWMEKGYSICGYATFKVAKETMMDVWKKRDTVKANRKTISTSAGSHGGVSILGKECTWMSISREKGLWIMLV</sequence>
<keyword evidence="1" id="KW-0805">Transcription regulation</keyword>
<organism evidence="5 6">
    <name type="scientific">Cladophialophora chaetospira</name>
    <dbReference type="NCBI Taxonomy" id="386627"/>
    <lineage>
        <taxon>Eukaryota</taxon>
        <taxon>Fungi</taxon>
        <taxon>Dikarya</taxon>
        <taxon>Ascomycota</taxon>
        <taxon>Pezizomycotina</taxon>
        <taxon>Eurotiomycetes</taxon>
        <taxon>Chaetothyriomycetidae</taxon>
        <taxon>Chaetothyriales</taxon>
        <taxon>Herpotrichiellaceae</taxon>
        <taxon>Cladophialophora</taxon>
    </lineage>
</organism>
<dbReference type="Pfam" id="PF11951">
    <property type="entry name" value="Fungal_trans_2"/>
    <property type="match status" value="1"/>
</dbReference>
<dbReference type="PANTHER" id="PTHR31069:SF25">
    <property type="entry name" value="TRANSCRIPTION FACTOR, PUTATIVE (EUROFUNG)-RELATED"/>
    <property type="match status" value="1"/>
</dbReference>
<keyword evidence="2" id="KW-0238">DNA-binding</keyword>
<reference evidence="5" key="1">
    <citation type="submission" date="2022-10" db="EMBL/GenBank/DDBJ databases">
        <title>Culturing micro-colonial fungi from biological soil crusts in the Mojave desert and describing Neophaeococcomyces mojavensis, and introducing the new genera and species Taxawa tesnikishii.</title>
        <authorList>
            <person name="Kurbessoian T."/>
            <person name="Stajich J.E."/>
        </authorList>
    </citation>
    <scope>NUCLEOTIDE SEQUENCE</scope>
    <source>
        <strain evidence="5">TK_41</strain>
    </source>
</reference>
<dbReference type="Proteomes" id="UP001172673">
    <property type="component" value="Unassembled WGS sequence"/>
</dbReference>
<name>A0AA38X174_9EURO</name>
<dbReference type="EMBL" id="JAPDRK010000017">
    <property type="protein sequence ID" value="KAJ9604923.1"/>
    <property type="molecule type" value="Genomic_DNA"/>
</dbReference>
<proteinExistence type="predicted"/>
<evidence type="ECO:0000256" key="3">
    <source>
        <dbReference type="ARBA" id="ARBA00023163"/>
    </source>
</evidence>
<evidence type="ECO:0000313" key="5">
    <source>
        <dbReference type="EMBL" id="KAJ9604923.1"/>
    </source>
</evidence>
<dbReference type="AlphaFoldDB" id="A0AA38X174"/>
<dbReference type="GO" id="GO:0003677">
    <property type="term" value="F:DNA binding"/>
    <property type="evidence" value="ECO:0007669"/>
    <property type="project" value="UniProtKB-KW"/>
</dbReference>
<keyword evidence="6" id="KW-1185">Reference proteome</keyword>
<protein>
    <recommendedName>
        <fullName evidence="7">Arginine metabolism regulation protein II</fullName>
    </recommendedName>
</protein>
<evidence type="ECO:0000256" key="4">
    <source>
        <dbReference type="ARBA" id="ARBA00023242"/>
    </source>
</evidence>
<evidence type="ECO:0008006" key="7">
    <source>
        <dbReference type="Google" id="ProtNLM"/>
    </source>
</evidence>
<dbReference type="PANTHER" id="PTHR31069">
    <property type="entry name" value="OLEATE-ACTIVATED TRANSCRIPTION FACTOR 1-RELATED"/>
    <property type="match status" value="1"/>
</dbReference>